<keyword evidence="2" id="KW-0472">Membrane</keyword>
<evidence type="ECO:0000313" key="3">
    <source>
        <dbReference type="EMBL" id="GES11987.1"/>
    </source>
</evidence>
<comment type="caution">
    <text evidence="3">The sequence shown here is derived from an EMBL/GenBank/DDBJ whole genome shotgun (WGS) entry which is preliminary data.</text>
</comment>
<organism evidence="3 4">
    <name type="scientific">Acrocarpospora macrocephala</name>
    <dbReference type="NCBI Taxonomy" id="150177"/>
    <lineage>
        <taxon>Bacteria</taxon>
        <taxon>Bacillati</taxon>
        <taxon>Actinomycetota</taxon>
        <taxon>Actinomycetes</taxon>
        <taxon>Streptosporangiales</taxon>
        <taxon>Streptosporangiaceae</taxon>
        <taxon>Acrocarpospora</taxon>
    </lineage>
</organism>
<protein>
    <submittedName>
        <fullName evidence="3">Uncharacterized protein</fullName>
    </submittedName>
</protein>
<reference evidence="3 4" key="1">
    <citation type="submission" date="2019-10" db="EMBL/GenBank/DDBJ databases">
        <title>Whole genome shotgun sequence of Acrocarpospora macrocephala NBRC 16266.</title>
        <authorList>
            <person name="Ichikawa N."/>
            <person name="Kimura A."/>
            <person name="Kitahashi Y."/>
            <person name="Komaki H."/>
            <person name="Oguchi A."/>
        </authorList>
    </citation>
    <scope>NUCLEOTIDE SEQUENCE [LARGE SCALE GENOMIC DNA]</scope>
    <source>
        <strain evidence="3 4">NBRC 16266</strain>
    </source>
</reference>
<dbReference type="AlphaFoldDB" id="A0A5M3WRI5"/>
<keyword evidence="4" id="KW-1185">Reference proteome</keyword>
<evidence type="ECO:0000256" key="2">
    <source>
        <dbReference type="SAM" id="Phobius"/>
    </source>
</evidence>
<keyword evidence="2" id="KW-1133">Transmembrane helix</keyword>
<dbReference type="EMBL" id="BLAE01000034">
    <property type="protein sequence ID" value="GES11987.1"/>
    <property type="molecule type" value="Genomic_DNA"/>
</dbReference>
<feature type="transmembrane region" description="Helical" evidence="2">
    <location>
        <begin position="177"/>
        <end position="195"/>
    </location>
</feature>
<sequence>MRRYRFAVPAMVVTGGYVATLVVAAVVALAGGDIGFLWRLALLSDADEGAAATWLNVLILVLAGGLWAWALWQCLRGPIAGKPPETDRGVRLLRLALYAAAASWLVYAVVPDWPWWAVVLDSLLMLAVVVLFHPMVRRNVGHVGLALGAGVLVYVSTASAEVFDALDWHQAEQIAEIGDLGGLAGLIWQVLVLTAQWRDGRWQRTTVWYGVAYLVAPLAFVPLAILGEISREAIWATEALWVIWLARSGHDLASPRDEDAPTDLADEQDPGVRHL</sequence>
<feature type="transmembrane region" description="Helical" evidence="2">
    <location>
        <begin position="139"/>
        <end position="157"/>
    </location>
</feature>
<feature type="transmembrane region" description="Helical" evidence="2">
    <location>
        <begin position="207"/>
        <end position="227"/>
    </location>
</feature>
<evidence type="ECO:0000256" key="1">
    <source>
        <dbReference type="SAM" id="MobiDB-lite"/>
    </source>
</evidence>
<feature type="transmembrane region" description="Helical" evidence="2">
    <location>
        <begin position="92"/>
        <end position="109"/>
    </location>
</feature>
<feature type="transmembrane region" description="Helical" evidence="2">
    <location>
        <begin position="51"/>
        <end position="72"/>
    </location>
</feature>
<keyword evidence="2" id="KW-0812">Transmembrane</keyword>
<feature type="transmembrane region" description="Helical" evidence="2">
    <location>
        <begin position="115"/>
        <end position="132"/>
    </location>
</feature>
<dbReference type="Proteomes" id="UP000331127">
    <property type="component" value="Unassembled WGS sequence"/>
</dbReference>
<feature type="compositionally biased region" description="Acidic residues" evidence="1">
    <location>
        <begin position="260"/>
        <end position="269"/>
    </location>
</feature>
<accession>A0A5M3WRI5</accession>
<proteinExistence type="predicted"/>
<name>A0A5M3WRI5_9ACTN</name>
<evidence type="ECO:0000313" key="4">
    <source>
        <dbReference type="Proteomes" id="UP000331127"/>
    </source>
</evidence>
<feature type="region of interest" description="Disordered" evidence="1">
    <location>
        <begin position="254"/>
        <end position="275"/>
    </location>
</feature>
<feature type="transmembrane region" description="Helical" evidence="2">
    <location>
        <begin position="7"/>
        <end position="31"/>
    </location>
</feature>
<gene>
    <name evidence="3" type="ORF">Amac_055840</name>
</gene>